<evidence type="ECO:0000313" key="4">
    <source>
        <dbReference type="EMBL" id="SMC87756.1"/>
    </source>
</evidence>
<dbReference type="Pfam" id="PF00293">
    <property type="entry name" value="NUDIX"/>
    <property type="match status" value="1"/>
</dbReference>
<keyword evidence="2" id="KW-0378">Hydrolase</keyword>
<organism evidence="4 5">
    <name type="scientific">Fulvimarina manganoxydans</name>
    <dbReference type="NCBI Taxonomy" id="937218"/>
    <lineage>
        <taxon>Bacteria</taxon>
        <taxon>Pseudomonadati</taxon>
        <taxon>Pseudomonadota</taxon>
        <taxon>Alphaproteobacteria</taxon>
        <taxon>Hyphomicrobiales</taxon>
        <taxon>Aurantimonadaceae</taxon>
        <taxon>Fulvimarina</taxon>
    </lineage>
</organism>
<dbReference type="InterPro" id="IPR015797">
    <property type="entry name" value="NUDIX_hydrolase-like_dom_sf"/>
</dbReference>
<feature type="domain" description="Nudix hydrolase" evidence="3">
    <location>
        <begin position="1"/>
        <end position="134"/>
    </location>
</feature>
<sequence length="140" mass="15389">MDRPGVGCGVVILNDAGELLLIQRRKAPQAGHWGLPGGKVDFFEETRMTAAREAQEELGIKVAIGELICLTEEHHAEEAERYHWVSPVYRAASFEGEAVLKEPDKHSGLGWFALDALPKPLTEPTRQVLPHLRTKTGDAG</sequence>
<dbReference type="InterPro" id="IPR000086">
    <property type="entry name" value="NUDIX_hydrolase_dom"/>
</dbReference>
<proteinExistence type="predicted"/>
<accession>A0A1W2CS23</accession>
<evidence type="ECO:0000256" key="1">
    <source>
        <dbReference type="ARBA" id="ARBA00001946"/>
    </source>
</evidence>
<dbReference type="OrthoDB" id="9761969at2"/>
<dbReference type="STRING" id="937218.SAMN06297251_11132"/>
<reference evidence="4 5" key="1">
    <citation type="submission" date="2017-04" db="EMBL/GenBank/DDBJ databases">
        <authorList>
            <person name="Afonso C.L."/>
            <person name="Miller P.J."/>
            <person name="Scott M.A."/>
            <person name="Spackman E."/>
            <person name="Goraichik I."/>
            <person name="Dimitrov K.M."/>
            <person name="Suarez D.L."/>
            <person name="Swayne D.E."/>
        </authorList>
    </citation>
    <scope>NUCLEOTIDE SEQUENCE [LARGE SCALE GENOMIC DNA]</scope>
    <source>
        <strain evidence="4 5">CGMCC 1.10972</strain>
    </source>
</reference>
<dbReference type="GO" id="GO:0016787">
    <property type="term" value="F:hydrolase activity"/>
    <property type="evidence" value="ECO:0007669"/>
    <property type="project" value="UniProtKB-KW"/>
</dbReference>
<dbReference type="Proteomes" id="UP000192656">
    <property type="component" value="Unassembled WGS sequence"/>
</dbReference>
<keyword evidence="5" id="KW-1185">Reference proteome</keyword>
<evidence type="ECO:0000259" key="3">
    <source>
        <dbReference type="PROSITE" id="PS51462"/>
    </source>
</evidence>
<protein>
    <submittedName>
        <fullName evidence="4">ADP-ribose pyrophosphatase YjhB, NUDIX family</fullName>
    </submittedName>
</protein>
<evidence type="ECO:0000256" key="2">
    <source>
        <dbReference type="ARBA" id="ARBA00022801"/>
    </source>
</evidence>
<name>A0A1W2CS23_9HYPH</name>
<dbReference type="PANTHER" id="PTHR43046:SF14">
    <property type="entry name" value="MUTT_NUDIX FAMILY PROTEIN"/>
    <property type="match status" value="1"/>
</dbReference>
<dbReference type="RefSeq" id="WP_084410465.1">
    <property type="nucleotide sequence ID" value="NZ_FWXR01000011.1"/>
</dbReference>
<dbReference type="EMBL" id="FWXR01000011">
    <property type="protein sequence ID" value="SMC87756.1"/>
    <property type="molecule type" value="Genomic_DNA"/>
</dbReference>
<gene>
    <name evidence="4" type="ORF">SAMN06297251_11132</name>
</gene>
<evidence type="ECO:0000313" key="5">
    <source>
        <dbReference type="Proteomes" id="UP000192656"/>
    </source>
</evidence>
<dbReference type="AlphaFoldDB" id="A0A1W2CS23"/>
<dbReference type="InterPro" id="IPR020084">
    <property type="entry name" value="NUDIX_hydrolase_CS"/>
</dbReference>
<comment type="cofactor">
    <cofactor evidence="1">
        <name>Mg(2+)</name>
        <dbReference type="ChEBI" id="CHEBI:18420"/>
    </cofactor>
</comment>
<dbReference type="SUPFAM" id="SSF55811">
    <property type="entry name" value="Nudix"/>
    <property type="match status" value="1"/>
</dbReference>
<dbReference type="PROSITE" id="PS51462">
    <property type="entry name" value="NUDIX"/>
    <property type="match status" value="1"/>
</dbReference>
<dbReference type="PANTHER" id="PTHR43046">
    <property type="entry name" value="GDP-MANNOSE MANNOSYL HYDROLASE"/>
    <property type="match status" value="1"/>
</dbReference>
<dbReference type="Gene3D" id="3.90.79.10">
    <property type="entry name" value="Nucleoside Triphosphate Pyrophosphohydrolase"/>
    <property type="match status" value="1"/>
</dbReference>
<dbReference type="PROSITE" id="PS00893">
    <property type="entry name" value="NUDIX_BOX"/>
    <property type="match status" value="1"/>
</dbReference>